<gene>
    <name evidence="2" type="ORF">PENANT_c013G05738</name>
</gene>
<feature type="transmembrane region" description="Helical" evidence="1">
    <location>
        <begin position="6"/>
        <end position="28"/>
    </location>
</feature>
<keyword evidence="1" id="KW-1133">Transmembrane helix</keyword>
<feature type="transmembrane region" description="Helical" evidence="1">
    <location>
        <begin position="72"/>
        <end position="91"/>
    </location>
</feature>
<evidence type="ECO:0000256" key="1">
    <source>
        <dbReference type="SAM" id="Phobius"/>
    </source>
</evidence>
<keyword evidence="1" id="KW-0812">Transmembrane</keyword>
<keyword evidence="1" id="KW-0472">Membrane</keyword>
<reference evidence="3" key="1">
    <citation type="journal article" date="2017" name="Nat. Microbiol.">
        <title>Global analysis of biosynthetic gene clusters reveals vast potential of secondary metabolite production in Penicillium species.</title>
        <authorList>
            <person name="Nielsen J.C."/>
            <person name="Grijseels S."/>
            <person name="Prigent S."/>
            <person name="Ji B."/>
            <person name="Dainat J."/>
            <person name="Nielsen K.F."/>
            <person name="Frisvad J.C."/>
            <person name="Workman M."/>
            <person name="Nielsen J."/>
        </authorList>
    </citation>
    <scope>NUCLEOTIDE SEQUENCE [LARGE SCALE GENOMIC DNA]</scope>
    <source>
        <strain evidence="3">IBT 31811</strain>
    </source>
</reference>
<sequence length="103" mass="11707">MDGKVSVVSVFIICLPPLSSSILVYPLLTPLQGSSTSIKRRLQISLLDPPGLLYFLVKPLLLVLVQQLWSVIMIRHILIFLYIILVLWLHIVQERITSCRTGR</sequence>
<evidence type="ECO:0000313" key="3">
    <source>
        <dbReference type="Proteomes" id="UP000191672"/>
    </source>
</evidence>
<accession>A0A1V6Q584</accession>
<dbReference type="AlphaFoldDB" id="A0A1V6Q584"/>
<dbReference type="EMBL" id="MDYN01000013">
    <property type="protein sequence ID" value="OQD84405.1"/>
    <property type="molecule type" value="Genomic_DNA"/>
</dbReference>
<keyword evidence="3" id="KW-1185">Reference proteome</keyword>
<dbReference type="Proteomes" id="UP000191672">
    <property type="component" value="Unassembled WGS sequence"/>
</dbReference>
<comment type="caution">
    <text evidence="2">The sequence shown here is derived from an EMBL/GenBank/DDBJ whole genome shotgun (WGS) entry which is preliminary data.</text>
</comment>
<proteinExistence type="predicted"/>
<organism evidence="2 3">
    <name type="scientific">Penicillium antarcticum</name>
    <dbReference type="NCBI Taxonomy" id="416450"/>
    <lineage>
        <taxon>Eukaryota</taxon>
        <taxon>Fungi</taxon>
        <taxon>Dikarya</taxon>
        <taxon>Ascomycota</taxon>
        <taxon>Pezizomycotina</taxon>
        <taxon>Eurotiomycetes</taxon>
        <taxon>Eurotiomycetidae</taxon>
        <taxon>Eurotiales</taxon>
        <taxon>Aspergillaceae</taxon>
        <taxon>Penicillium</taxon>
    </lineage>
</organism>
<name>A0A1V6Q584_9EURO</name>
<evidence type="ECO:0000313" key="2">
    <source>
        <dbReference type="EMBL" id="OQD84405.1"/>
    </source>
</evidence>
<protein>
    <submittedName>
        <fullName evidence="2">Uncharacterized protein</fullName>
    </submittedName>
</protein>